<evidence type="ECO:0000313" key="6">
    <source>
        <dbReference type="Proteomes" id="UP001386955"/>
    </source>
</evidence>
<dbReference type="Pfam" id="PF13962">
    <property type="entry name" value="PGG"/>
    <property type="match status" value="1"/>
</dbReference>
<name>A0AAN9XRM9_PSOTE</name>
<evidence type="ECO:0000256" key="1">
    <source>
        <dbReference type="ARBA" id="ARBA00004413"/>
    </source>
</evidence>
<feature type="domain" description="PGG" evidence="4">
    <location>
        <begin position="269"/>
        <end position="307"/>
    </location>
</feature>
<keyword evidence="2" id="KW-0040">ANK repeat</keyword>
<feature type="repeat" description="ANK" evidence="2">
    <location>
        <begin position="181"/>
        <end position="213"/>
    </location>
</feature>
<feature type="transmembrane region" description="Helical" evidence="3">
    <location>
        <begin position="341"/>
        <end position="363"/>
    </location>
</feature>
<organism evidence="5 6">
    <name type="scientific">Psophocarpus tetragonolobus</name>
    <name type="common">Winged bean</name>
    <name type="synonym">Dolichos tetragonolobus</name>
    <dbReference type="NCBI Taxonomy" id="3891"/>
    <lineage>
        <taxon>Eukaryota</taxon>
        <taxon>Viridiplantae</taxon>
        <taxon>Streptophyta</taxon>
        <taxon>Embryophyta</taxon>
        <taxon>Tracheophyta</taxon>
        <taxon>Spermatophyta</taxon>
        <taxon>Magnoliopsida</taxon>
        <taxon>eudicotyledons</taxon>
        <taxon>Gunneridae</taxon>
        <taxon>Pentapetalae</taxon>
        <taxon>rosids</taxon>
        <taxon>fabids</taxon>
        <taxon>Fabales</taxon>
        <taxon>Fabaceae</taxon>
        <taxon>Papilionoideae</taxon>
        <taxon>50 kb inversion clade</taxon>
        <taxon>NPAAA clade</taxon>
        <taxon>indigoferoid/millettioid clade</taxon>
        <taxon>Phaseoleae</taxon>
        <taxon>Psophocarpus</taxon>
    </lineage>
</organism>
<dbReference type="SUPFAM" id="SSF48403">
    <property type="entry name" value="Ankyrin repeat"/>
    <property type="match status" value="1"/>
</dbReference>
<feature type="transmembrane region" description="Helical" evidence="3">
    <location>
        <begin position="402"/>
        <end position="425"/>
    </location>
</feature>
<dbReference type="EMBL" id="JAYMYS010000002">
    <property type="protein sequence ID" value="KAK7405293.1"/>
    <property type="molecule type" value="Genomic_DNA"/>
</dbReference>
<sequence length="443" mass="49461">MTRGDKLNVAAQEGDINLLYQLIHEDPHVLEHLDSMPFVKTPLHVAASAGKHEFAIEIMNLKPSFAKKLNPEGFAPIHIALGLSHYTMVMDLVNIDKDLVRVKGRGGITPLHYASQIEQMDLLTKFFEVCPDSINDLTMKNETALHIAVKYRKWKALKFLVKWLELNVHLEEAILNQQDNDGNTVLHIAASNNDIKEMTLLTKINMDLDAKNLGGKVALDLASEHIKTSLKRQLKKRKLCINVRKIEGLISWIDRWAVRLFGLKNHISDDERNMCLVVAALVATATYQAALSPPGGVYQADAGSDSNNTTLTHVGFSLPNFVNGKSSDPKEGNSIMSDSNFGLFALTNMLAFMASILATYFLLPRTVALITLFLAVVLLQGSYYNSMAIISPSLFNTIFISVFYSFVMIGFLEVTFLTTLVDFAYKVYLLRRVHTLEKLSTSE</sequence>
<keyword evidence="3" id="KW-1133">Transmembrane helix</keyword>
<dbReference type="Pfam" id="PF12796">
    <property type="entry name" value="Ank_2"/>
    <property type="match status" value="1"/>
</dbReference>
<keyword evidence="3" id="KW-0812">Transmembrane</keyword>
<keyword evidence="6" id="KW-1185">Reference proteome</keyword>
<feature type="transmembrane region" description="Helical" evidence="3">
    <location>
        <begin position="370"/>
        <end position="390"/>
    </location>
</feature>
<dbReference type="Proteomes" id="UP001386955">
    <property type="component" value="Unassembled WGS sequence"/>
</dbReference>
<dbReference type="InterPro" id="IPR026961">
    <property type="entry name" value="PGG_dom"/>
</dbReference>
<comment type="caution">
    <text evidence="5">The sequence shown here is derived from an EMBL/GenBank/DDBJ whole genome shotgun (WGS) entry which is preliminary data.</text>
</comment>
<dbReference type="AlphaFoldDB" id="A0AAN9XRM9"/>
<gene>
    <name evidence="5" type="ORF">VNO78_06496</name>
</gene>
<reference evidence="5 6" key="1">
    <citation type="submission" date="2024-01" db="EMBL/GenBank/DDBJ databases">
        <title>The genomes of 5 underutilized Papilionoideae crops provide insights into root nodulation and disease resistanc.</title>
        <authorList>
            <person name="Jiang F."/>
        </authorList>
    </citation>
    <scope>NUCLEOTIDE SEQUENCE [LARGE SCALE GENOMIC DNA]</scope>
    <source>
        <strain evidence="5">DUOXIRENSHENG_FW03</strain>
        <tissue evidence="5">Leaves</tissue>
    </source>
</reference>
<proteinExistence type="predicted"/>
<evidence type="ECO:0000256" key="3">
    <source>
        <dbReference type="SAM" id="Phobius"/>
    </source>
</evidence>
<protein>
    <recommendedName>
        <fullName evidence="4">PGG domain-containing protein</fullName>
    </recommendedName>
</protein>
<evidence type="ECO:0000259" key="4">
    <source>
        <dbReference type="Pfam" id="PF13962"/>
    </source>
</evidence>
<dbReference type="PANTHER" id="PTHR24128:SF24">
    <property type="entry name" value="ANKYRIN REPEAT PROTEIN"/>
    <property type="match status" value="1"/>
</dbReference>
<dbReference type="PANTHER" id="PTHR24128">
    <property type="entry name" value="HOMEOBOX PROTEIN WARIAI"/>
    <property type="match status" value="1"/>
</dbReference>
<dbReference type="InterPro" id="IPR002110">
    <property type="entry name" value="Ankyrin_rpt"/>
</dbReference>
<comment type="subcellular location">
    <subcellularLocation>
        <location evidence="1">Cell membrane</location>
        <topology evidence="1">Peripheral membrane protein</topology>
        <orientation evidence="1">Cytoplasmic side</orientation>
    </subcellularLocation>
</comment>
<dbReference type="Gene3D" id="1.25.40.20">
    <property type="entry name" value="Ankyrin repeat-containing domain"/>
    <property type="match status" value="1"/>
</dbReference>
<keyword evidence="3" id="KW-0472">Membrane</keyword>
<dbReference type="SMART" id="SM00248">
    <property type="entry name" value="ANK"/>
    <property type="match status" value="5"/>
</dbReference>
<dbReference type="GO" id="GO:0005886">
    <property type="term" value="C:plasma membrane"/>
    <property type="evidence" value="ECO:0007669"/>
    <property type="project" value="UniProtKB-SubCell"/>
</dbReference>
<dbReference type="PROSITE" id="PS50297">
    <property type="entry name" value="ANK_REP_REGION"/>
    <property type="match status" value="1"/>
</dbReference>
<dbReference type="InterPro" id="IPR036770">
    <property type="entry name" value="Ankyrin_rpt-contain_sf"/>
</dbReference>
<evidence type="ECO:0000256" key="2">
    <source>
        <dbReference type="PROSITE-ProRule" id="PRU00023"/>
    </source>
</evidence>
<accession>A0AAN9XRM9</accession>
<evidence type="ECO:0000313" key="5">
    <source>
        <dbReference type="EMBL" id="KAK7405293.1"/>
    </source>
</evidence>
<dbReference type="PROSITE" id="PS50088">
    <property type="entry name" value="ANK_REPEAT"/>
    <property type="match status" value="1"/>
</dbReference>